<geneLocation type="plasmid" evidence="1">
    <name>pNSL1</name>
</geneLocation>
<protein>
    <submittedName>
        <fullName evidence="1">Uncharacterized protein</fullName>
    </submittedName>
</protein>
<accession>Q06GB0</accession>
<evidence type="ECO:0000313" key="1">
    <source>
        <dbReference type="EMBL" id="ABI79401.1"/>
    </source>
</evidence>
<keyword evidence="1" id="KW-0614">Plasmid</keyword>
<name>Q06GB0_9NOCA</name>
<proteinExistence type="predicted"/>
<sequence>MNISHRPVGELLDAFVAQLPRARTADRRIDRTARIVAATVATVQASFDAPLEALRSEARTRLAGHTAPLLPEPDLEVTCSTALFGRVCTTVCDAAALMTHCHHRSTSAVLTAAAADLRTLTRLATSPLVDAGSMLALDSLRAENMRSAHIAQILGVDTAPPTPPIEYPMVDSRPGSGCFIVDELIRSVHAAADIEAGRLPASAVDVHAVPDRSDYPDDEPTIVAQACLAFDLLTHATTVLCAQLAELYCDDWWTTRAEEIAETIDAMKKQVCPWAVPPLRD</sequence>
<organism evidence="1">
    <name type="scientific">Rhodococcus sp. NS1</name>
    <dbReference type="NCBI Taxonomy" id="402236"/>
    <lineage>
        <taxon>Bacteria</taxon>
        <taxon>Bacillati</taxon>
        <taxon>Actinomycetota</taxon>
        <taxon>Actinomycetes</taxon>
        <taxon>Mycobacteriales</taxon>
        <taxon>Nocardiaceae</taxon>
        <taxon>Rhodococcus</taxon>
    </lineage>
</organism>
<dbReference type="RefSeq" id="WP_012477001.1">
    <property type="nucleotide sequence ID" value="NC_010850.1"/>
</dbReference>
<dbReference type="EMBL" id="DQ888171">
    <property type="protein sequence ID" value="ABI79401.1"/>
    <property type="molecule type" value="Genomic_DNA"/>
</dbReference>
<dbReference type="AlphaFoldDB" id="Q06GB0"/>
<gene>
    <name evidence="1" type="ORF">PNSL1.073</name>
</gene>
<reference evidence="1" key="1">
    <citation type="submission" date="2006-08" db="EMBL/GenBank/DDBJ databases">
        <title>The complete nucleotide sequence of Nocardia linear plasmid pNSL1.</title>
        <authorList>
            <person name="Zhu Y."/>
            <person name="Xu M."/>
            <person name="Qin Z."/>
        </authorList>
    </citation>
    <scope>NUCLEOTIDE SEQUENCE</scope>
    <source>
        <strain evidence="1">NS1</strain>
        <plasmid evidence="1">pNSL1</plasmid>
    </source>
</reference>